<feature type="transmembrane region" description="Helical" evidence="1">
    <location>
        <begin position="262"/>
        <end position="284"/>
    </location>
</feature>
<keyword evidence="1" id="KW-0472">Membrane</keyword>
<feature type="transmembrane region" description="Helical" evidence="1">
    <location>
        <begin position="167"/>
        <end position="194"/>
    </location>
</feature>
<proteinExistence type="predicted"/>
<feature type="transmembrane region" description="Helical" evidence="1">
    <location>
        <begin position="201"/>
        <end position="223"/>
    </location>
</feature>
<name>A0A926I6Y0_9FIRM</name>
<reference evidence="2" key="1">
    <citation type="submission" date="2020-08" db="EMBL/GenBank/DDBJ databases">
        <title>Genome public.</title>
        <authorList>
            <person name="Liu C."/>
            <person name="Sun Q."/>
        </authorList>
    </citation>
    <scope>NUCLEOTIDE SEQUENCE</scope>
    <source>
        <strain evidence="2">NSJ-33</strain>
    </source>
</reference>
<dbReference type="Proteomes" id="UP000610760">
    <property type="component" value="Unassembled WGS sequence"/>
</dbReference>
<evidence type="ECO:0000313" key="3">
    <source>
        <dbReference type="Proteomes" id="UP000610760"/>
    </source>
</evidence>
<accession>A0A926I6Y0</accession>
<comment type="caution">
    <text evidence="2">The sequence shown here is derived from an EMBL/GenBank/DDBJ whole genome shotgun (WGS) entry which is preliminary data.</text>
</comment>
<dbReference type="AlphaFoldDB" id="A0A926I6Y0"/>
<keyword evidence="3" id="KW-1185">Reference proteome</keyword>
<evidence type="ECO:0000313" key="2">
    <source>
        <dbReference type="EMBL" id="MBC8559439.1"/>
    </source>
</evidence>
<keyword evidence="1" id="KW-1133">Transmembrane helix</keyword>
<dbReference type="RefSeq" id="WP_249294332.1">
    <property type="nucleotide sequence ID" value="NZ_JACRSV010000001.1"/>
</dbReference>
<evidence type="ECO:0000256" key="1">
    <source>
        <dbReference type="SAM" id="Phobius"/>
    </source>
</evidence>
<gene>
    <name evidence="2" type="ORF">H8710_05065</name>
</gene>
<organism evidence="2 3">
    <name type="scientific">Fumia xinanensis</name>
    <dbReference type="NCBI Taxonomy" id="2763659"/>
    <lineage>
        <taxon>Bacteria</taxon>
        <taxon>Bacillati</taxon>
        <taxon>Bacillota</taxon>
        <taxon>Clostridia</taxon>
        <taxon>Eubacteriales</taxon>
        <taxon>Oscillospiraceae</taxon>
        <taxon>Fumia</taxon>
    </lineage>
</organism>
<dbReference type="EMBL" id="JACRSV010000001">
    <property type="protein sequence ID" value="MBC8559439.1"/>
    <property type="molecule type" value="Genomic_DNA"/>
</dbReference>
<keyword evidence="1" id="KW-0812">Transmembrane</keyword>
<protein>
    <submittedName>
        <fullName evidence="2">Uncharacterized protein</fullName>
    </submittedName>
</protein>
<feature type="transmembrane region" description="Helical" evidence="1">
    <location>
        <begin position="229"/>
        <end position="253"/>
    </location>
</feature>
<sequence>MERLNCKRILFFLLPLALIFTLFAPRKVCADMGPKPQLTVVVENPPEEEYYLDLLTEAPGDYDNLESDEDSYDPEMLEQLKSYESEGWYPAYSGGTAVPLWGELKGEKKGNERVHTFGYFGLPDRYRIITVSKGGEVRVSEPQVREVLQSTVRYDYFSGHTAKTPSFFAYLLQFAATFLPTLFIEGIMLLLFGFKLRENWVLLLLMNFATQMFLTVTAGVTLVRSGTLSAGFVMIPVEIIIFIAEAVACAVFLKGKTKGRRVGYAVCANLLSCAAGAFLMAPIFRAVSSWF</sequence>